<gene>
    <name evidence="6" type="ORF">SAMN05443248_4097</name>
</gene>
<evidence type="ECO:0000313" key="7">
    <source>
        <dbReference type="Proteomes" id="UP000189796"/>
    </source>
</evidence>
<dbReference type="InterPro" id="IPR027417">
    <property type="entry name" value="P-loop_NTPase"/>
</dbReference>
<comment type="function">
    <text evidence="4">Involved in beta-(1--&gt;2)glucan export. Transmembrane domains (TMD) form a pore in the inner membrane and the ATP-binding domain (NBD) is responsible for energy generation.</text>
</comment>
<dbReference type="Proteomes" id="UP000189796">
    <property type="component" value="Chromosome I"/>
</dbReference>
<dbReference type="Pfam" id="PF00005">
    <property type="entry name" value="ABC_tran"/>
    <property type="match status" value="1"/>
</dbReference>
<evidence type="ECO:0000256" key="4">
    <source>
        <dbReference type="ARBA" id="ARBA00024722"/>
    </source>
</evidence>
<feature type="domain" description="ABC transporter" evidence="5">
    <location>
        <begin position="5"/>
        <end position="247"/>
    </location>
</feature>
<keyword evidence="3 6" id="KW-0067">ATP-binding</keyword>
<dbReference type="AlphaFoldDB" id="A0A1M5R6S1"/>
<dbReference type="PANTHER" id="PTHR45772">
    <property type="entry name" value="CONSERVED COMPONENT OF ABC TRANSPORTER FOR NATURAL AMINO ACIDS-RELATED"/>
    <property type="match status" value="1"/>
</dbReference>
<dbReference type="RefSeq" id="WP_079602958.1">
    <property type="nucleotide sequence ID" value="NZ_LT670817.1"/>
</dbReference>
<dbReference type="InterPro" id="IPR003439">
    <property type="entry name" value="ABC_transporter-like_ATP-bd"/>
</dbReference>
<reference evidence="6 7" key="1">
    <citation type="submission" date="2016-11" db="EMBL/GenBank/DDBJ databases">
        <authorList>
            <person name="Jaros S."/>
            <person name="Januszkiewicz K."/>
            <person name="Wedrychowicz H."/>
        </authorList>
    </citation>
    <scope>NUCLEOTIDE SEQUENCE [LARGE SCALE GENOMIC DNA]</scope>
    <source>
        <strain evidence="6 7">GAS138</strain>
    </source>
</reference>
<evidence type="ECO:0000259" key="5">
    <source>
        <dbReference type="PROSITE" id="PS50893"/>
    </source>
</evidence>
<keyword evidence="1" id="KW-0813">Transport</keyword>
<organism evidence="6 7">
    <name type="scientific">Bradyrhizobium erythrophlei</name>
    <dbReference type="NCBI Taxonomy" id="1437360"/>
    <lineage>
        <taxon>Bacteria</taxon>
        <taxon>Pseudomonadati</taxon>
        <taxon>Pseudomonadota</taxon>
        <taxon>Alphaproteobacteria</taxon>
        <taxon>Hyphomicrobiales</taxon>
        <taxon>Nitrobacteraceae</taxon>
        <taxon>Bradyrhizobium</taxon>
    </lineage>
</organism>
<dbReference type="GO" id="GO:0005524">
    <property type="term" value="F:ATP binding"/>
    <property type="evidence" value="ECO:0007669"/>
    <property type="project" value="UniProtKB-KW"/>
</dbReference>
<dbReference type="GO" id="GO:0005886">
    <property type="term" value="C:plasma membrane"/>
    <property type="evidence" value="ECO:0007669"/>
    <property type="project" value="TreeGrafter"/>
</dbReference>
<dbReference type="OrthoDB" id="9806149at2"/>
<dbReference type="PROSITE" id="PS50893">
    <property type="entry name" value="ABC_TRANSPORTER_2"/>
    <property type="match status" value="1"/>
</dbReference>
<dbReference type="SMART" id="SM00382">
    <property type="entry name" value="AAA"/>
    <property type="match status" value="1"/>
</dbReference>
<dbReference type="GO" id="GO:0015808">
    <property type="term" value="P:L-alanine transport"/>
    <property type="evidence" value="ECO:0007669"/>
    <property type="project" value="TreeGrafter"/>
</dbReference>
<sequence length="255" mass="27361">MSAALRLEDVAIRFGGVQAIDGVSFLIEEGDFVGLIGPNGAGKTTLIKVVAGLLHPDRGRVWISGVDVTRDATAARVRRGLALTHQIVRPFRELTVVDNVALGAGYRHTSSPLRALMHLNRRSEYERAAHILAQVGLAGTESKLAGSLPLGQMKRLEVARALAVDPRVILLDEPLAGLNHTEASKQVETIAEVHARGITVVLVEHNLEEVMRICRRLIVLNNGRVIGDGEPRVVMADPVVHDAYVGGGMASHAEA</sequence>
<dbReference type="InterPro" id="IPR003593">
    <property type="entry name" value="AAA+_ATPase"/>
</dbReference>
<dbReference type="GO" id="GO:0042941">
    <property type="term" value="P:D-alanine transmembrane transport"/>
    <property type="evidence" value="ECO:0007669"/>
    <property type="project" value="TreeGrafter"/>
</dbReference>
<name>A0A1M5R6S1_9BRAD</name>
<dbReference type="GO" id="GO:1903806">
    <property type="term" value="P:L-isoleucine import across plasma membrane"/>
    <property type="evidence" value="ECO:0007669"/>
    <property type="project" value="TreeGrafter"/>
</dbReference>
<dbReference type="GO" id="GO:0015192">
    <property type="term" value="F:L-phenylalanine transmembrane transporter activity"/>
    <property type="evidence" value="ECO:0007669"/>
    <property type="project" value="TreeGrafter"/>
</dbReference>
<keyword evidence="2" id="KW-0547">Nucleotide-binding</keyword>
<evidence type="ECO:0000256" key="1">
    <source>
        <dbReference type="ARBA" id="ARBA00022448"/>
    </source>
</evidence>
<dbReference type="GO" id="GO:0015188">
    <property type="term" value="F:L-isoleucine transmembrane transporter activity"/>
    <property type="evidence" value="ECO:0007669"/>
    <property type="project" value="TreeGrafter"/>
</dbReference>
<accession>A0A1M5R6S1</accession>
<dbReference type="Gene3D" id="3.40.50.300">
    <property type="entry name" value="P-loop containing nucleotide triphosphate hydrolases"/>
    <property type="match status" value="1"/>
</dbReference>
<dbReference type="EMBL" id="LT670817">
    <property type="protein sequence ID" value="SHH21740.1"/>
    <property type="molecule type" value="Genomic_DNA"/>
</dbReference>
<evidence type="ECO:0000256" key="3">
    <source>
        <dbReference type="ARBA" id="ARBA00022840"/>
    </source>
</evidence>
<dbReference type="InterPro" id="IPR051120">
    <property type="entry name" value="ABC_AA/LPS_Transport"/>
</dbReference>
<dbReference type="GO" id="GO:0016887">
    <property type="term" value="F:ATP hydrolysis activity"/>
    <property type="evidence" value="ECO:0007669"/>
    <property type="project" value="InterPro"/>
</dbReference>
<proteinExistence type="predicted"/>
<dbReference type="PANTHER" id="PTHR45772:SF7">
    <property type="entry name" value="AMINO ACID ABC TRANSPORTER ATP-BINDING PROTEIN"/>
    <property type="match status" value="1"/>
</dbReference>
<protein>
    <submittedName>
        <fullName evidence="6">Amino acid/amide ABC transporter ATP-binding protein 1, HAAT family</fullName>
    </submittedName>
</protein>
<evidence type="ECO:0000256" key="2">
    <source>
        <dbReference type="ARBA" id="ARBA00022741"/>
    </source>
</evidence>
<dbReference type="SUPFAM" id="SSF52540">
    <property type="entry name" value="P-loop containing nucleoside triphosphate hydrolases"/>
    <property type="match status" value="1"/>
</dbReference>
<dbReference type="GO" id="GO:0005304">
    <property type="term" value="F:L-valine transmembrane transporter activity"/>
    <property type="evidence" value="ECO:0007669"/>
    <property type="project" value="TreeGrafter"/>
</dbReference>
<dbReference type="CDD" id="cd03219">
    <property type="entry name" value="ABC_Mj1267_LivG_branched"/>
    <property type="match status" value="1"/>
</dbReference>
<evidence type="ECO:0000313" key="6">
    <source>
        <dbReference type="EMBL" id="SHH21740.1"/>
    </source>
</evidence>
<dbReference type="GO" id="GO:1903805">
    <property type="term" value="P:L-valine import across plasma membrane"/>
    <property type="evidence" value="ECO:0007669"/>
    <property type="project" value="TreeGrafter"/>
</dbReference>